<proteinExistence type="predicted"/>
<name>A0A5S9QFA4_9GAMM</name>
<keyword evidence="2" id="KW-1185">Reference proteome</keyword>
<sequence length="190" mass="21814">MSIMRAAQAVDYVANTICIQSSNRKEGINRTTEDFEDVDALIARARLLYHQLVEKYNVNQIAYRPEVVRAAISQKMGVGNCAEQAAIAFEYLKGKGEKNIAIVSIADYDHHFVVMQLIQEPAKISFFQIDGFLPPSWGVNAIVCDPWYHEWFYVEKDWHRKIKHILKRTSIRTAPEGSWCKLRCMAYVGD</sequence>
<organism evidence="1 2">
    <name type="scientific">BD1-7 clade bacterium</name>
    <dbReference type="NCBI Taxonomy" id="2029982"/>
    <lineage>
        <taxon>Bacteria</taxon>
        <taxon>Pseudomonadati</taxon>
        <taxon>Pseudomonadota</taxon>
        <taxon>Gammaproteobacteria</taxon>
        <taxon>Cellvibrionales</taxon>
        <taxon>Spongiibacteraceae</taxon>
        <taxon>BD1-7 clade</taxon>
    </lineage>
</organism>
<protein>
    <recommendedName>
        <fullName evidence="3">Transglutaminase-like domain-containing protein</fullName>
    </recommendedName>
</protein>
<dbReference type="EMBL" id="CACSIO010000023">
    <property type="protein sequence ID" value="CAA0116075.1"/>
    <property type="molecule type" value="Genomic_DNA"/>
</dbReference>
<reference evidence="1 2" key="1">
    <citation type="submission" date="2019-11" db="EMBL/GenBank/DDBJ databases">
        <authorList>
            <person name="Holert J."/>
        </authorList>
    </citation>
    <scope>NUCLEOTIDE SEQUENCE [LARGE SCALE GENOMIC DNA]</scope>
    <source>
        <strain evidence="1">SB11_3</strain>
    </source>
</reference>
<dbReference type="Proteomes" id="UP000441399">
    <property type="component" value="Unassembled WGS sequence"/>
</dbReference>
<dbReference type="AlphaFoldDB" id="A0A5S9QFA4"/>
<gene>
    <name evidence="1" type="ORF">OPDIPICF_01810</name>
</gene>
<evidence type="ECO:0000313" key="2">
    <source>
        <dbReference type="Proteomes" id="UP000441399"/>
    </source>
</evidence>
<accession>A0A5S9QFA4</accession>
<evidence type="ECO:0008006" key="3">
    <source>
        <dbReference type="Google" id="ProtNLM"/>
    </source>
</evidence>
<evidence type="ECO:0000313" key="1">
    <source>
        <dbReference type="EMBL" id="CAA0116075.1"/>
    </source>
</evidence>
<dbReference type="OrthoDB" id="9152014at2"/>